<evidence type="ECO:0000256" key="3">
    <source>
        <dbReference type="ARBA" id="ARBA00023002"/>
    </source>
</evidence>
<name>A0ABT7ZC44_9ACTN</name>
<dbReference type="GO" id="GO:0016491">
    <property type="term" value="F:oxidoreductase activity"/>
    <property type="evidence" value="ECO:0007669"/>
    <property type="project" value="UniProtKB-KW"/>
</dbReference>
<dbReference type="EC" id="1.-.-.-" evidence="4"/>
<dbReference type="Gene3D" id="2.40.110.10">
    <property type="entry name" value="Butyryl-CoA Dehydrogenase, subunit A, domain 2"/>
    <property type="match status" value="1"/>
</dbReference>
<protein>
    <submittedName>
        <fullName evidence="4">Acyl-CoA dehydrogenase family protein</fullName>
        <ecNumber evidence="4">1.-.-.-</ecNumber>
    </submittedName>
</protein>
<organism evidence="4 5">
    <name type="scientific">Streptomyces ficellus</name>
    <dbReference type="NCBI Taxonomy" id="1977088"/>
    <lineage>
        <taxon>Bacteria</taxon>
        <taxon>Bacillati</taxon>
        <taxon>Actinomycetota</taxon>
        <taxon>Actinomycetes</taxon>
        <taxon>Kitasatosporales</taxon>
        <taxon>Streptomycetaceae</taxon>
        <taxon>Streptomyces</taxon>
    </lineage>
</organism>
<dbReference type="PANTHER" id="PTHR43884:SF20">
    <property type="entry name" value="ACYL-COA DEHYDROGENASE FADE28"/>
    <property type="match status" value="1"/>
</dbReference>
<dbReference type="InterPro" id="IPR009100">
    <property type="entry name" value="AcylCoA_DH/oxidase_NM_dom_sf"/>
</dbReference>
<dbReference type="Gene3D" id="1.10.540.10">
    <property type="entry name" value="Acyl-CoA dehydrogenase/oxidase, N-terminal domain"/>
    <property type="match status" value="1"/>
</dbReference>
<evidence type="ECO:0000313" key="4">
    <source>
        <dbReference type="EMBL" id="MDN3297069.1"/>
    </source>
</evidence>
<reference evidence="4" key="1">
    <citation type="submission" date="2023-06" db="EMBL/GenBank/DDBJ databases">
        <title>WGS-Sequencing of Streptomyces ficellus isolate 21 collected from sand in Gara Djebilet Iron Mine in Algeria.</title>
        <authorList>
            <person name="Zegers G.P."/>
            <person name="Gomez A."/>
            <person name="Gueddou A."/>
            <person name="Zahara A.F."/>
            <person name="Worth M."/>
            <person name="Sevigny J.L."/>
            <person name="Tisa L."/>
        </authorList>
    </citation>
    <scope>NUCLEOTIDE SEQUENCE</scope>
    <source>
        <strain evidence="4">AS11</strain>
    </source>
</reference>
<dbReference type="Proteomes" id="UP001174050">
    <property type="component" value="Unassembled WGS sequence"/>
</dbReference>
<comment type="caution">
    <text evidence="4">The sequence shown here is derived from an EMBL/GenBank/DDBJ whole genome shotgun (WGS) entry which is preliminary data.</text>
</comment>
<evidence type="ECO:0000256" key="2">
    <source>
        <dbReference type="ARBA" id="ARBA00022827"/>
    </source>
</evidence>
<keyword evidence="1" id="KW-0285">Flavoprotein</keyword>
<dbReference type="InterPro" id="IPR046373">
    <property type="entry name" value="Acyl-CoA_Oxase/DH_mid-dom_sf"/>
</dbReference>
<keyword evidence="2" id="KW-0274">FAD</keyword>
<dbReference type="SUPFAM" id="SSF56645">
    <property type="entry name" value="Acyl-CoA dehydrogenase NM domain-like"/>
    <property type="match status" value="1"/>
</dbReference>
<keyword evidence="5" id="KW-1185">Reference proteome</keyword>
<keyword evidence="3 4" id="KW-0560">Oxidoreductase</keyword>
<dbReference type="EMBL" id="JAUEPL010000043">
    <property type="protein sequence ID" value="MDN3297069.1"/>
    <property type="molecule type" value="Genomic_DNA"/>
</dbReference>
<evidence type="ECO:0000256" key="1">
    <source>
        <dbReference type="ARBA" id="ARBA00022630"/>
    </source>
</evidence>
<sequence>MQYLDQADHTCDSHLPGLRKALQDVPLDILESSESPAIALFRELGGTNLLVPSAFGGCGADALDATRAIRALGAVAPSLTVGTMMHHFSLGTLFAVVDAVGEGSDLRELLQRVVTDRLIVASGFAEGRSGQGILSPTVTARPTDGGFLLTGSKKPCSLARSMDLLTASVGMRQDDGSVAMGFLMLPADTPGVSVHPFWGNPSLAGAESDEVRLEDVFVRPEQIVQPDPQLRDEMDQLQTVGLIWFQMMVAAGYTGIASALVRRVLEQGRGSVSDRAALGTRLGSAVCLVEGLARSVDAGELGNDALGHALVTRYAVQDAIADTVRDAVELLGGMAYIASADTTRLAMATQAIAFHPPSRTSIAPGLVDHWAGGPVLVG</sequence>
<evidence type="ECO:0000313" key="5">
    <source>
        <dbReference type="Proteomes" id="UP001174050"/>
    </source>
</evidence>
<accession>A0ABT7ZC44</accession>
<dbReference type="RefSeq" id="WP_290114422.1">
    <property type="nucleotide sequence ID" value="NZ_JAUEPL010000043.1"/>
</dbReference>
<dbReference type="InterPro" id="IPR037069">
    <property type="entry name" value="AcylCoA_DH/ox_N_sf"/>
</dbReference>
<gene>
    <name evidence="4" type="ORF">QWM81_24085</name>
</gene>
<dbReference type="InterPro" id="IPR036250">
    <property type="entry name" value="AcylCo_DH-like_C"/>
</dbReference>
<dbReference type="SUPFAM" id="SSF47203">
    <property type="entry name" value="Acyl-CoA dehydrogenase C-terminal domain-like"/>
    <property type="match status" value="1"/>
</dbReference>
<proteinExistence type="predicted"/>
<dbReference type="PANTHER" id="PTHR43884">
    <property type="entry name" value="ACYL-COA DEHYDROGENASE"/>
    <property type="match status" value="1"/>
</dbReference>